<name>A0A2I2MBQ0_9FLAO</name>
<dbReference type="GeneID" id="86819393"/>
<reference evidence="1 2" key="1">
    <citation type="submission" date="2017-11" db="EMBL/GenBank/DDBJ databases">
        <authorList>
            <person name="Duchaud E."/>
        </authorList>
    </citation>
    <scope>NUCLEOTIDE SEQUENCE [LARGE SCALE GENOMIC DNA]</scope>
    <source>
        <strain evidence="1 2">TNO010</strain>
    </source>
</reference>
<evidence type="ECO:0000313" key="1">
    <source>
        <dbReference type="EMBL" id="SOU89547.1"/>
    </source>
</evidence>
<dbReference type="AlphaFoldDB" id="A0A2I2MBQ0"/>
<sequence length="60" mass="6585">MKKQTENNSNNSNDISRKEALQKIGKYGKYASLTALGTYLILNPQKAQAQSGPEVPGSRF</sequence>
<organism evidence="1 2">
    <name type="scientific">Tenacibaculum finnmarkense genomovar ulcerans</name>
    <dbReference type="NCBI Taxonomy" id="2781388"/>
    <lineage>
        <taxon>Bacteria</taxon>
        <taxon>Pseudomonadati</taxon>
        <taxon>Bacteroidota</taxon>
        <taxon>Flavobacteriia</taxon>
        <taxon>Flavobacteriales</taxon>
        <taxon>Flavobacteriaceae</taxon>
        <taxon>Tenacibaculum</taxon>
        <taxon>Tenacibaculum finnmarkense</taxon>
    </lineage>
</organism>
<dbReference type="Proteomes" id="UP000490060">
    <property type="component" value="Unassembled WGS sequence"/>
</dbReference>
<accession>A0A2I2MBQ0</accession>
<evidence type="ECO:0000313" key="2">
    <source>
        <dbReference type="Proteomes" id="UP000490060"/>
    </source>
</evidence>
<proteinExistence type="predicted"/>
<dbReference type="RefSeq" id="WP_058884576.1">
    <property type="nucleotide sequence ID" value="NZ_JAFMUH010000008.1"/>
</dbReference>
<gene>
    <name evidence="1" type="ORF">TNO010_400123</name>
</gene>
<protein>
    <submittedName>
        <fullName evidence="1">Uncharacterized protein</fullName>
    </submittedName>
</protein>
<dbReference type="EMBL" id="OENE01000035">
    <property type="protein sequence ID" value="SOU89547.1"/>
    <property type="molecule type" value="Genomic_DNA"/>
</dbReference>